<feature type="signal peptide" evidence="1">
    <location>
        <begin position="1"/>
        <end position="20"/>
    </location>
</feature>
<dbReference type="Proteomes" id="UP000238007">
    <property type="component" value="Unassembled WGS sequence"/>
</dbReference>
<evidence type="ECO:0000313" key="3">
    <source>
        <dbReference type="Proteomes" id="UP000238007"/>
    </source>
</evidence>
<reference evidence="2 3" key="1">
    <citation type="submission" date="2018-03" db="EMBL/GenBank/DDBJ databases">
        <title>Genomic Encyclopedia of Archaeal and Bacterial Type Strains, Phase II (KMG-II): from individual species to whole genera.</title>
        <authorList>
            <person name="Goeker M."/>
        </authorList>
    </citation>
    <scope>NUCLEOTIDE SEQUENCE [LARGE SCALE GENOMIC DNA]</scope>
    <source>
        <strain evidence="2 3">DSM 101533</strain>
    </source>
</reference>
<evidence type="ECO:0000313" key="2">
    <source>
        <dbReference type="EMBL" id="PRY75927.1"/>
    </source>
</evidence>
<dbReference type="EMBL" id="PVTP01000010">
    <property type="protein sequence ID" value="PRY75927.1"/>
    <property type="molecule type" value="Genomic_DNA"/>
</dbReference>
<comment type="caution">
    <text evidence="2">The sequence shown here is derived from an EMBL/GenBank/DDBJ whole genome shotgun (WGS) entry which is preliminary data.</text>
</comment>
<proteinExistence type="predicted"/>
<feature type="chain" id="PRO_5015604382" description="DUF4177 domain-containing protein" evidence="1">
    <location>
        <begin position="21"/>
        <end position="93"/>
    </location>
</feature>
<sequence length="93" mass="10515">MKHLSFTFMIFCMTAGAAQADCYADYKAKQDGPLRLHYGVTQVRGDCSVRSAEDQLRPALERDGWQLLNVLSVFDDAGLEERRGSAGDYFLRY</sequence>
<protein>
    <recommendedName>
        <fullName evidence="4">DUF4177 domain-containing protein</fullName>
    </recommendedName>
</protein>
<dbReference type="AlphaFoldDB" id="A0A2T0VVU4"/>
<dbReference type="OrthoDB" id="7745874at2"/>
<accession>A0A2T0VVU4</accession>
<organism evidence="2 3">
    <name type="scientific">Yoonia maritima</name>
    <dbReference type="NCBI Taxonomy" id="1435347"/>
    <lineage>
        <taxon>Bacteria</taxon>
        <taxon>Pseudomonadati</taxon>
        <taxon>Pseudomonadota</taxon>
        <taxon>Alphaproteobacteria</taxon>
        <taxon>Rhodobacterales</taxon>
        <taxon>Paracoccaceae</taxon>
        <taxon>Yoonia</taxon>
    </lineage>
</organism>
<name>A0A2T0VVU4_9RHOB</name>
<keyword evidence="1" id="KW-0732">Signal</keyword>
<evidence type="ECO:0000256" key="1">
    <source>
        <dbReference type="SAM" id="SignalP"/>
    </source>
</evidence>
<keyword evidence="3" id="KW-1185">Reference proteome</keyword>
<gene>
    <name evidence="2" type="ORF">CLV80_11013</name>
</gene>
<dbReference type="RefSeq" id="WP_106358500.1">
    <property type="nucleotide sequence ID" value="NZ_PVTP01000010.1"/>
</dbReference>
<evidence type="ECO:0008006" key="4">
    <source>
        <dbReference type="Google" id="ProtNLM"/>
    </source>
</evidence>